<dbReference type="Gene3D" id="3.30.40.10">
    <property type="entry name" value="Zinc/RING finger domain, C3HC4 (zinc finger)"/>
    <property type="match status" value="2"/>
</dbReference>
<dbReference type="InterPro" id="IPR001841">
    <property type="entry name" value="Znf_RING"/>
</dbReference>
<dbReference type="Proteomes" id="UP000326268">
    <property type="component" value="Unassembled WGS sequence"/>
</dbReference>
<dbReference type="InterPro" id="IPR015947">
    <property type="entry name" value="PUA-like_sf"/>
</dbReference>
<name>A0A5N6ZNL3_9EURO</name>
<dbReference type="RefSeq" id="XP_031921884.1">
    <property type="nucleotide sequence ID" value="XM_032071177.1"/>
</dbReference>
<dbReference type="Gene3D" id="1.20.58.1480">
    <property type="match status" value="1"/>
</dbReference>
<evidence type="ECO:0000256" key="5">
    <source>
        <dbReference type="PROSITE-ProRule" id="PRU00176"/>
    </source>
</evidence>
<dbReference type="SMART" id="SM00464">
    <property type="entry name" value="LON"/>
    <property type="match status" value="1"/>
</dbReference>
<evidence type="ECO:0000313" key="10">
    <source>
        <dbReference type="EMBL" id="KAE8358803.1"/>
    </source>
</evidence>
<dbReference type="EMBL" id="ML737867">
    <property type="protein sequence ID" value="KAE8358803.1"/>
    <property type="molecule type" value="Genomic_DNA"/>
</dbReference>
<evidence type="ECO:0000259" key="9">
    <source>
        <dbReference type="PROSITE" id="PS51787"/>
    </source>
</evidence>
<dbReference type="GeneID" id="43655623"/>
<keyword evidence="11" id="KW-1185">Reference proteome</keyword>
<evidence type="ECO:0000256" key="2">
    <source>
        <dbReference type="ARBA" id="ARBA00022771"/>
    </source>
</evidence>
<dbReference type="CDD" id="cd12261">
    <property type="entry name" value="RRM1_3_MRN1"/>
    <property type="match status" value="1"/>
</dbReference>
<feature type="compositionally biased region" description="Low complexity" evidence="6">
    <location>
        <begin position="28"/>
        <end position="37"/>
    </location>
</feature>
<accession>A0A5N6ZNL3</accession>
<dbReference type="Gene3D" id="3.30.70.330">
    <property type="match status" value="1"/>
</dbReference>
<evidence type="ECO:0000256" key="1">
    <source>
        <dbReference type="ARBA" id="ARBA00022723"/>
    </source>
</evidence>
<protein>
    <recommendedName>
        <fullName evidence="12">ATP-dependent protease</fullName>
    </recommendedName>
</protein>
<gene>
    <name evidence="10" type="ORF">BDV27DRAFT_150131</name>
</gene>
<dbReference type="GO" id="GO:0061630">
    <property type="term" value="F:ubiquitin protein ligase activity"/>
    <property type="evidence" value="ECO:0007669"/>
    <property type="project" value="TreeGrafter"/>
</dbReference>
<dbReference type="InterPro" id="IPR003111">
    <property type="entry name" value="Lon_prtase_N"/>
</dbReference>
<dbReference type="Pfam" id="PF02190">
    <property type="entry name" value="LON_substr_bdg"/>
    <property type="match status" value="1"/>
</dbReference>
<keyword evidence="5" id="KW-0694">RNA-binding</keyword>
<dbReference type="SUPFAM" id="SSF88697">
    <property type="entry name" value="PUA domain-like"/>
    <property type="match status" value="1"/>
</dbReference>
<dbReference type="SUPFAM" id="SSF57850">
    <property type="entry name" value="RING/U-box"/>
    <property type="match status" value="2"/>
</dbReference>
<dbReference type="InterPro" id="IPR012677">
    <property type="entry name" value="Nucleotide-bd_a/b_plait_sf"/>
</dbReference>
<dbReference type="Pfam" id="PF13923">
    <property type="entry name" value="zf-C3HC4_2"/>
    <property type="match status" value="1"/>
</dbReference>
<dbReference type="PANTHER" id="PTHR23327:SF42">
    <property type="entry name" value="LON PEPTIDASE N-TERMINAL DOMAIN AND RING FINGER PROTEIN C14F5.10C"/>
    <property type="match status" value="1"/>
</dbReference>
<dbReference type="AlphaFoldDB" id="A0A5N6ZNL3"/>
<sequence length="965" mass="107560">MEEDKPCPANATSPLSPRNDTNHLTARSSASPSSDISGSGLTATVHALIHLVQCSCCSRPLRAPLRLPCGNTLCRSCLPPIHARTGITYPASDERKKGFTCHWGTDNGCAGEHCLGDCGADVLLGRLVDVFDAVLCNANASSESSSQNGRGFRVTWTGLKGGQPGTVAKSADAAGGLLEGMYGLVKCGRFDYDASDLKIEMYEPINQENQRLERLKDAVRDELDCQVCYLLILDPLTTSCGHTFCRGCVAMALDHSDLCPACRRKLNMASTVKSEPLNKRISDIMETLFPEQVALRRDTSAQEVTALDDEATLPLFVSSLSLPTMPTFLHVFEARYRLMMQRVMQSRERRFGMVMFNRAGRFQQGLGRSQFMQYGTALVIDRYELLPDGRSLVVATGLYRFKVLSSYVLDMYYVGRIQRVDDISVIEEENQEALETSVADGSGEQPLESMSTQQLFQLGLDFVRKQHSQAAPWLHPRVLLAYGDIPTEASHFPWWFASVLPVWEEERYTLLSTTSVRERLKITARWVRKLESREWVSTYLTPFSMSFSVTFGSAGLSTDNSRQLAENQDSETYIPQTLVIGIFLAMFVAQVAANGVQILRSRRQGIIEERRNHSSQENKSSTNSDLVTIANSEYQDLLKKSLLNGGLSQETLDILIYGSPPLSDNQNSSKVCTESPLVCKKTPSPKRANLSNDHKRWESYDDDDEAGVLLASQDSDRDDYEGSSGSSGSSIASTPQRTILLRGLPDRVTHRDIVEPIKGGALLHVHLRTRERMASISFVEEANAQEFFQHAKIHGVCIAGKRVEISWNDRQFYLPPFVRAKINNGASRNLVLYNVHPNVTEWLIRNDLDHIHNLIVITVKFKNGNAYISTNSVHNALFARSCMMSRLTYKGMRIAFYPDECAESLPKLTNGLKKESQLPSKISISALNRFQLLSLDGAEEDEPDHDYDQAGLDGYRQNTALKVQH</sequence>
<dbReference type="InterPro" id="IPR013083">
    <property type="entry name" value="Znf_RING/FYVE/PHD"/>
</dbReference>
<dbReference type="GO" id="GO:0008270">
    <property type="term" value="F:zinc ion binding"/>
    <property type="evidence" value="ECO:0007669"/>
    <property type="project" value="UniProtKB-KW"/>
</dbReference>
<evidence type="ECO:0000256" key="3">
    <source>
        <dbReference type="ARBA" id="ARBA00022833"/>
    </source>
</evidence>
<reference evidence="10 11" key="1">
    <citation type="submission" date="2019-04" db="EMBL/GenBank/DDBJ databases">
        <title>Friends and foes A comparative genomics studyof 23 Aspergillus species from section Flavi.</title>
        <authorList>
            <consortium name="DOE Joint Genome Institute"/>
            <person name="Kjaerbolling I."/>
            <person name="Vesth T."/>
            <person name="Frisvad J.C."/>
            <person name="Nybo J.L."/>
            <person name="Theobald S."/>
            <person name="Kildgaard S."/>
            <person name="Isbrandt T."/>
            <person name="Kuo A."/>
            <person name="Sato A."/>
            <person name="Lyhne E.K."/>
            <person name="Kogle M.E."/>
            <person name="Wiebenga A."/>
            <person name="Kun R.S."/>
            <person name="Lubbers R.J."/>
            <person name="Makela M.R."/>
            <person name="Barry K."/>
            <person name="Chovatia M."/>
            <person name="Clum A."/>
            <person name="Daum C."/>
            <person name="Haridas S."/>
            <person name="He G."/>
            <person name="LaButti K."/>
            <person name="Lipzen A."/>
            <person name="Mondo S."/>
            <person name="Riley R."/>
            <person name="Salamov A."/>
            <person name="Simmons B.A."/>
            <person name="Magnuson J.K."/>
            <person name="Henrissat B."/>
            <person name="Mortensen U.H."/>
            <person name="Larsen T.O."/>
            <person name="Devries R.P."/>
            <person name="Grigoriev I.V."/>
            <person name="Machida M."/>
            <person name="Baker S.E."/>
            <person name="Andersen M.R."/>
        </authorList>
    </citation>
    <scope>NUCLEOTIDE SEQUENCE [LARGE SCALE GENOMIC DNA]</scope>
    <source>
        <strain evidence="10 11">CBS 763.97</strain>
    </source>
</reference>
<dbReference type="SMART" id="SM00184">
    <property type="entry name" value="RING"/>
    <property type="match status" value="2"/>
</dbReference>
<feature type="compositionally biased region" description="Polar residues" evidence="6">
    <location>
        <begin position="663"/>
        <end position="672"/>
    </location>
</feature>
<dbReference type="InterPro" id="IPR017907">
    <property type="entry name" value="Znf_RING_CS"/>
</dbReference>
<dbReference type="SUPFAM" id="SSF54928">
    <property type="entry name" value="RNA-binding domain, RBD"/>
    <property type="match status" value="1"/>
</dbReference>
<dbReference type="PROSITE" id="PS50089">
    <property type="entry name" value="ZF_RING_2"/>
    <property type="match status" value="1"/>
</dbReference>
<dbReference type="CDD" id="cd16514">
    <property type="entry name" value="RING-HC_LONFs_rpt2"/>
    <property type="match status" value="1"/>
</dbReference>
<keyword evidence="1" id="KW-0479">Metal-binding</keyword>
<dbReference type="GO" id="GO:0003723">
    <property type="term" value="F:RNA binding"/>
    <property type="evidence" value="ECO:0007669"/>
    <property type="project" value="UniProtKB-UniRule"/>
</dbReference>
<feature type="region of interest" description="Disordered" evidence="6">
    <location>
        <begin position="1"/>
        <end position="37"/>
    </location>
</feature>
<feature type="region of interest" description="Disordered" evidence="6">
    <location>
        <begin position="663"/>
        <end position="734"/>
    </location>
</feature>
<feature type="domain" description="Lon N-terminal" evidence="9">
    <location>
        <begin position="310"/>
        <end position="531"/>
    </location>
</feature>
<evidence type="ECO:0000259" key="8">
    <source>
        <dbReference type="PROSITE" id="PS50102"/>
    </source>
</evidence>
<dbReference type="InterPro" id="IPR035979">
    <property type="entry name" value="RBD_domain_sf"/>
</dbReference>
<dbReference type="InterPro" id="IPR046336">
    <property type="entry name" value="Lon_prtase_N_sf"/>
</dbReference>
<keyword evidence="2 4" id="KW-0863">Zinc-finger</keyword>
<proteinExistence type="predicted"/>
<organism evidence="10 11">
    <name type="scientific">Aspergillus caelatus</name>
    <dbReference type="NCBI Taxonomy" id="61420"/>
    <lineage>
        <taxon>Eukaryota</taxon>
        <taxon>Fungi</taxon>
        <taxon>Dikarya</taxon>
        <taxon>Ascomycota</taxon>
        <taxon>Pezizomycotina</taxon>
        <taxon>Eurotiomycetes</taxon>
        <taxon>Eurotiomycetidae</taxon>
        <taxon>Eurotiales</taxon>
        <taxon>Aspergillaceae</taxon>
        <taxon>Aspergillus</taxon>
        <taxon>Aspergillus subgen. Circumdati</taxon>
    </lineage>
</organism>
<dbReference type="InterPro" id="IPR000504">
    <property type="entry name" value="RRM_dom"/>
</dbReference>
<evidence type="ECO:0000259" key="7">
    <source>
        <dbReference type="PROSITE" id="PS50089"/>
    </source>
</evidence>
<evidence type="ECO:0000256" key="6">
    <source>
        <dbReference type="SAM" id="MobiDB-lite"/>
    </source>
</evidence>
<dbReference type="OrthoDB" id="264917at2759"/>
<dbReference type="PANTHER" id="PTHR23327">
    <property type="entry name" value="RING FINGER PROTEIN 127"/>
    <property type="match status" value="1"/>
</dbReference>
<feature type="domain" description="RRM" evidence="8">
    <location>
        <begin position="737"/>
        <end position="810"/>
    </location>
</feature>
<keyword evidence="3" id="KW-0862">Zinc</keyword>
<dbReference type="PROSITE" id="PS51787">
    <property type="entry name" value="LON_N"/>
    <property type="match status" value="1"/>
</dbReference>
<feature type="domain" description="RING-type" evidence="7">
    <location>
        <begin position="225"/>
        <end position="263"/>
    </location>
</feature>
<dbReference type="PROSITE" id="PS50102">
    <property type="entry name" value="RRM"/>
    <property type="match status" value="1"/>
</dbReference>
<dbReference type="PROSITE" id="PS00518">
    <property type="entry name" value="ZF_RING_1"/>
    <property type="match status" value="1"/>
</dbReference>
<feature type="compositionally biased region" description="Polar residues" evidence="6">
    <location>
        <begin position="10"/>
        <end position="27"/>
    </location>
</feature>
<evidence type="ECO:0000256" key="4">
    <source>
        <dbReference type="PROSITE-ProRule" id="PRU00175"/>
    </source>
</evidence>
<dbReference type="Gene3D" id="2.30.130.40">
    <property type="entry name" value="LON domain-like"/>
    <property type="match status" value="1"/>
</dbReference>
<evidence type="ECO:0008006" key="12">
    <source>
        <dbReference type="Google" id="ProtNLM"/>
    </source>
</evidence>
<evidence type="ECO:0000313" key="11">
    <source>
        <dbReference type="Proteomes" id="UP000326268"/>
    </source>
</evidence>